<feature type="region of interest" description="Disordered" evidence="1">
    <location>
        <begin position="126"/>
        <end position="165"/>
    </location>
</feature>
<feature type="domain" description="PPM-type phosphatase" evidence="2">
    <location>
        <begin position="7"/>
        <end position="309"/>
    </location>
</feature>
<sequence>MSQDIVACGLSDIGRRRRTNQDKVVALPGLYAVCDGMGGAQGGERASAIAAEQLGALARLSRRGPEDILHALGQAQGQAIALGRSLGGVAGTTVTGVVCATAPADGSSTADGGWHGRHAVGGFPDDTLGDDTLGGGGLPGAGVDDDATLPHDGVRAAAGGPAGPGRPAAAAVPRCYVVNVGDSRTYHLDRFPDGSLNEHSFRQVTRDHSRRQEALDGGMDPREVERTIARNVITQCIGAPCGIRPDLFEMPAAGRFVVCSDGLHAEVSDAAIAAIAARHPDAGQAARLLIEAALEAGGNDNVSVIVVDMPHRMAAFTGTEADDPADRTVES</sequence>
<dbReference type="SMART" id="SM00332">
    <property type="entry name" value="PP2Cc"/>
    <property type="match status" value="1"/>
</dbReference>
<dbReference type="GO" id="GO:0004722">
    <property type="term" value="F:protein serine/threonine phosphatase activity"/>
    <property type="evidence" value="ECO:0007669"/>
    <property type="project" value="InterPro"/>
</dbReference>
<feature type="compositionally biased region" description="Low complexity" evidence="1">
    <location>
        <begin position="155"/>
        <end position="165"/>
    </location>
</feature>
<dbReference type="InterPro" id="IPR036457">
    <property type="entry name" value="PPM-type-like_dom_sf"/>
</dbReference>
<dbReference type="InterPro" id="IPR015655">
    <property type="entry name" value="PP2C"/>
</dbReference>
<keyword evidence="4" id="KW-1185">Reference proteome</keyword>
<dbReference type="SUPFAM" id="SSF81606">
    <property type="entry name" value="PP2C-like"/>
    <property type="match status" value="1"/>
</dbReference>
<accession>A0A087B531</accession>
<dbReference type="AlphaFoldDB" id="A0A087B531"/>
<organism evidence="3 4">
    <name type="scientific">Bifidobacterium cuniculi</name>
    <dbReference type="NCBI Taxonomy" id="1688"/>
    <lineage>
        <taxon>Bacteria</taxon>
        <taxon>Bacillati</taxon>
        <taxon>Actinomycetota</taxon>
        <taxon>Actinomycetes</taxon>
        <taxon>Bifidobacteriales</taxon>
        <taxon>Bifidobacteriaceae</taxon>
        <taxon>Bifidobacterium</taxon>
    </lineage>
</organism>
<dbReference type="Gene3D" id="3.60.40.10">
    <property type="entry name" value="PPM-type phosphatase domain"/>
    <property type="match status" value="2"/>
</dbReference>
<dbReference type="SMART" id="SM00331">
    <property type="entry name" value="PP2C_SIG"/>
    <property type="match status" value="1"/>
</dbReference>
<evidence type="ECO:0000313" key="4">
    <source>
        <dbReference type="Proteomes" id="UP000029067"/>
    </source>
</evidence>
<dbReference type="PROSITE" id="PS51746">
    <property type="entry name" value="PPM_2"/>
    <property type="match status" value="1"/>
</dbReference>
<gene>
    <name evidence="3" type="ORF">BCUN_0637</name>
</gene>
<reference evidence="3 4" key="1">
    <citation type="submission" date="2014-03" db="EMBL/GenBank/DDBJ databases">
        <title>Genomics of Bifidobacteria.</title>
        <authorList>
            <person name="Ventura M."/>
            <person name="Milani C."/>
            <person name="Lugli G.A."/>
        </authorList>
    </citation>
    <scope>NUCLEOTIDE SEQUENCE [LARGE SCALE GENOMIC DNA]</scope>
    <source>
        <strain evidence="3 4">LMG 10738</strain>
    </source>
</reference>
<protein>
    <submittedName>
        <fullName evidence="3">Putative phosphoprotein phosphatase</fullName>
    </submittedName>
</protein>
<dbReference type="eggNOG" id="COG0631">
    <property type="taxonomic scope" value="Bacteria"/>
</dbReference>
<dbReference type="Proteomes" id="UP000029067">
    <property type="component" value="Unassembled WGS sequence"/>
</dbReference>
<comment type="caution">
    <text evidence="3">The sequence shown here is derived from an EMBL/GenBank/DDBJ whole genome shotgun (WGS) entry which is preliminary data.</text>
</comment>
<dbReference type="STRING" id="1688.BCUN_0637"/>
<evidence type="ECO:0000256" key="1">
    <source>
        <dbReference type="SAM" id="MobiDB-lite"/>
    </source>
</evidence>
<dbReference type="OrthoDB" id="9801841at2"/>
<dbReference type="InterPro" id="IPR001932">
    <property type="entry name" value="PPM-type_phosphatase-like_dom"/>
</dbReference>
<evidence type="ECO:0000259" key="2">
    <source>
        <dbReference type="PROSITE" id="PS51746"/>
    </source>
</evidence>
<dbReference type="CDD" id="cd00143">
    <property type="entry name" value="PP2Cc"/>
    <property type="match status" value="1"/>
</dbReference>
<name>A0A087B531_9BIFI</name>
<dbReference type="PANTHER" id="PTHR47992">
    <property type="entry name" value="PROTEIN PHOSPHATASE"/>
    <property type="match status" value="1"/>
</dbReference>
<evidence type="ECO:0000313" key="3">
    <source>
        <dbReference type="EMBL" id="KFI66131.1"/>
    </source>
</evidence>
<dbReference type="EMBL" id="JGYV01000001">
    <property type="protein sequence ID" value="KFI66131.1"/>
    <property type="molecule type" value="Genomic_DNA"/>
</dbReference>
<proteinExistence type="predicted"/>
<dbReference type="RefSeq" id="WP_051920586.1">
    <property type="nucleotide sequence ID" value="NZ_JGYV01000001.1"/>
</dbReference>